<comment type="caution">
    <text evidence="2">The sequence shown here is derived from an EMBL/GenBank/DDBJ whole genome shotgun (WGS) entry which is preliminary data.</text>
</comment>
<feature type="region of interest" description="Disordered" evidence="1">
    <location>
        <begin position="40"/>
        <end position="77"/>
    </location>
</feature>
<feature type="compositionally biased region" description="Polar residues" evidence="1">
    <location>
        <begin position="41"/>
        <end position="71"/>
    </location>
</feature>
<evidence type="ECO:0000256" key="1">
    <source>
        <dbReference type="SAM" id="MobiDB-lite"/>
    </source>
</evidence>
<keyword evidence="3" id="KW-1185">Reference proteome</keyword>
<organism evidence="2 3">
    <name type="scientific">Stichopus japonicus</name>
    <name type="common">Sea cucumber</name>
    <dbReference type="NCBI Taxonomy" id="307972"/>
    <lineage>
        <taxon>Eukaryota</taxon>
        <taxon>Metazoa</taxon>
        <taxon>Echinodermata</taxon>
        <taxon>Eleutherozoa</taxon>
        <taxon>Echinozoa</taxon>
        <taxon>Holothuroidea</taxon>
        <taxon>Aspidochirotacea</taxon>
        <taxon>Aspidochirotida</taxon>
        <taxon>Stichopodidae</taxon>
        <taxon>Apostichopus</taxon>
    </lineage>
</organism>
<dbReference type="Proteomes" id="UP000230750">
    <property type="component" value="Unassembled WGS sequence"/>
</dbReference>
<dbReference type="EMBL" id="MRZV01001413">
    <property type="protein sequence ID" value="PIK38047.1"/>
    <property type="molecule type" value="Genomic_DNA"/>
</dbReference>
<accession>A0A2G8JQK6</accession>
<feature type="compositionally biased region" description="Basic and acidic residues" evidence="1">
    <location>
        <begin position="137"/>
        <end position="147"/>
    </location>
</feature>
<name>A0A2G8JQK6_STIJA</name>
<feature type="region of interest" description="Disordered" evidence="1">
    <location>
        <begin position="122"/>
        <end position="147"/>
    </location>
</feature>
<evidence type="ECO:0000313" key="3">
    <source>
        <dbReference type="Proteomes" id="UP000230750"/>
    </source>
</evidence>
<dbReference type="AlphaFoldDB" id="A0A2G8JQK6"/>
<reference evidence="2 3" key="1">
    <citation type="journal article" date="2017" name="PLoS Biol.">
        <title>The sea cucumber genome provides insights into morphological evolution and visceral regeneration.</title>
        <authorList>
            <person name="Zhang X."/>
            <person name="Sun L."/>
            <person name="Yuan J."/>
            <person name="Sun Y."/>
            <person name="Gao Y."/>
            <person name="Zhang L."/>
            <person name="Li S."/>
            <person name="Dai H."/>
            <person name="Hamel J.F."/>
            <person name="Liu C."/>
            <person name="Yu Y."/>
            <person name="Liu S."/>
            <person name="Lin W."/>
            <person name="Guo K."/>
            <person name="Jin S."/>
            <person name="Xu P."/>
            <person name="Storey K.B."/>
            <person name="Huan P."/>
            <person name="Zhang T."/>
            <person name="Zhou Y."/>
            <person name="Zhang J."/>
            <person name="Lin C."/>
            <person name="Li X."/>
            <person name="Xing L."/>
            <person name="Huo D."/>
            <person name="Sun M."/>
            <person name="Wang L."/>
            <person name="Mercier A."/>
            <person name="Li F."/>
            <person name="Yang H."/>
            <person name="Xiang J."/>
        </authorList>
    </citation>
    <scope>NUCLEOTIDE SEQUENCE [LARGE SCALE GENOMIC DNA]</scope>
    <source>
        <strain evidence="2">Shaxun</strain>
        <tissue evidence="2">Muscle</tissue>
    </source>
</reference>
<protein>
    <submittedName>
        <fullName evidence="2">Uncharacterized protein</fullName>
    </submittedName>
</protein>
<evidence type="ECO:0000313" key="2">
    <source>
        <dbReference type="EMBL" id="PIK38047.1"/>
    </source>
</evidence>
<gene>
    <name evidence="2" type="ORF">BSL78_25115</name>
</gene>
<sequence>MQINAVRRSYVGKGTSLNLKTAQEIARAMEAVNIQFRQMEKSNSGSSQNPETGHVSSIRAKQNNNKQIVKQTTDKTRTDRGVVTAVGETDITLKIKNAQRETKNVESVDSLDILRPYAKQRTSVSPVTLGEGKNGNRNRETGTNENTRLSRDIQWDTWNRVLVIVHQAMHSLCMMTRSQRSQAYLM</sequence>
<proteinExistence type="predicted"/>